<dbReference type="PIRSF" id="PIRSF007580">
    <property type="entry name" value="UCP07580"/>
    <property type="match status" value="1"/>
</dbReference>
<dbReference type="PANTHER" id="PTHR39456:SF1">
    <property type="entry name" value="METAL-DEPENDENT HYDROLASE"/>
    <property type="match status" value="1"/>
</dbReference>
<evidence type="ECO:0000313" key="2">
    <source>
        <dbReference type="Proteomes" id="UP000279962"/>
    </source>
</evidence>
<dbReference type="Proteomes" id="UP000279962">
    <property type="component" value="Chromosome"/>
</dbReference>
<name>A0A3G2T1K3_9GAMM</name>
<dbReference type="PANTHER" id="PTHR39456">
    <property type="entry name" value="METAL-DEPENDENT HYDROLASE"/>
    <property type="match status" value="1"/>
</dbReference>
<protein>
    <submittedName>
        <fullName evidence="1">Metal-dependent hydrolase</fullName>
    </submittedName>
</protein>
<sequence length="329" mass="37929">MNKLANVKLTCLFRIFLKSIRIKLVKHEHIKITPRAVAFNFSQSSIHWIPEDPFSSHTYNAINLLLPAGEFWFCRVFNKALPLIKDAQLKEDVRAFIKQEAMHARAHIQGQKFMTEQHYNLDEGLKTAETLFEQLLSDKPFGLELSKSKWLASYWLTIRVGIVAAIEHFTGVIGQWTLDHSHNWDKYGADAEMSDLFRWHLAEEVEHRNVAFDLFQHLLQNKLGFYISRQVLMTAVFPIFMYLMVDIGRSLARQDDLVEMQKIAKASFPRMLWELQKVGKQTGNLPTFTFLAKSVVRWISPNYHPDSEGNTEQALAYFARSAGVAAAKS</sequence>
<dbReference type="Pfam" id="PF10118">
    <property type="entry name" value="Metal_hydrol"/>
    <property type="match status" value="1"/>
</dbReference>
<accession>A0A3G2T1K3</accession>
<evidence type="ECO:0000313" key="1">
    <source>
        <dbReference type="EMBL" id="AYO53895.1"/>
    </source>
</evidence>
<dbReference type="AlphaFoldDB" id="A0A3G2T1K3"/>
<dbReference type="InterPro" id="IPR016516">
    <property type="entry name" value="UCP07580"/>
</dbReference>
<organism evidence="1 2">
    <name type="scientific">Acinetobacter wuhouensis</name>
    <dbReference type="NCBI Taxonomy" id="1879050"/>
    <lineage>
        <taxon>Bacteria</taxon>
        <taxon>Pseudomonadati</taxon>
        <taxon>Pseudomonadota</taxon>
        <taxon>Gammaproteobacteria</taxon>
        <taxon>Moraxellales</taxon>
        <taxon>Moraxellaceae</taxon>
        <taxon>Acinetobacter</taxon>
    </lineage>
</organism>
<proteinExistence type="predicted"/>
<reference evidence="1 2" key="1">
    <citation type="submission" date="2018-10" db="EMBL/GenBank/DDBJ databases">
        <title>The complete genome of Acinetobacter wuhouensis strain WCHAW010062.</title>
        <authorList>
            <person name="Hu Y."/>
            <person name="Long H."/>
            <person name="Feng Y."/>
            <person name="Zong Z."/>
        </authorList>
    </citation>
    <scope>NUCLEOTIDE SEQUENCE [LARGE SCALE GENOMIC DNA]</scope>
    <source>
        <strain evidence="1 2">WCHAW010062</strain>
    </source>
</reference>
<dbReference type="GO" id="GO:0016787">
    <property type="term" value="F:hydrolase activity"/>
    <property type="evidence" value="ECO:0007669"/>
    <property type="project" value="UniProtKB-KW"/>
</dbReference>
<gene>
    <name evidence="1" type="ORF">CDG68_09725</name>
</gene>
<dbReference type="EMBL" id="CP033133">
    <property type="protein sequence ID" value="AYO53895.1"/>
    <property type="molecule type" value="Genomic_DNA"/>
</dbReference>
<keyword evidence="1" id="KW-0378">Hydrolase</keyword>